<dbReference type="PANTHER" id="PTHR12215:SF10">
    <property type="entry name" value="L-AMINOADIPATE-SEMIALDEHYDE DEHYDROGENASE-PHOSPHOPANTETHEINYL TRANSFERASE"/>
    <property type="match status" value="1"/>
</dbReference>
<sequence>MSALELPSPAQIHLWPLALDVSDGEARALHVLLDADEHARASRLADPLLHRRFVAGRGQLRALLACYVGRPAHSLVFTYNAHGRPALDDRRIRFNLTHAAGRAVCAVACDFDVGVDLERVRVLPELDALVRQVMSPLERMLFDELPVSERMVAFHRCWTRKEACLKAQGVGIGRDLRDLSVSLAAGQAPRLLQLDGATAAADAWQLRAWEHGLWVGAVAADTGGQPVDVLWQQARLFDDRFFPRATASISIPQQQPASSVPGPERAPTHANQ</sequence>
<dbReference type="EMBL" id="JAGJRS010000005">
    <property type="protein sequence ID" value="MBP1473133.1"/>
    <property type="molecule type" value="Genomic_DNA"/>
</dbReference>
<feature type="region of interest" description="Disordered" evidence="3">
    <location>
        <begin position="248"/>
        <end position="272"/>
    </location>
</feature>
<evidence type="ECO:0000256" key="1">
    <source>
        <dbReference type="ARBA" id="ARBA00010990"/>
    </source>
</evidence>
<name>A0ABS4DJA2_9GAMM</name>
<keyword evidence="6" id="KW-1185">Reference proteome</keyword>
<dbReference type="Pfam" id="PF01648">
    <property type="entry name" value="ACPS"/>
    <property type="match status" value="1"/>
</dbReference>
<evidence type="ECO:0000313" key="6">
    <source>
        <dbReference type="Proteomes" id="UP000823790"/>
    </source>
</evidence>
<feature type="compositionally biased region" description="Low complexity" evidence="3">
    <location>
        <begin position="248"/>
        <end position="259"/>
    </location>
</feature>
<keyword evidence="2 5" id="KW-0808">Transferase</keyword>
<evidence type="ECO:0000256" key="3">
    <source>
        <dbReference type="SAM" id="MobiDB-lite"/>
    </source>
</evidence>
<comment type="caution">
    <text evidence="5">The sequence shown here is derived from an EMBL/GenBank/DDBJ whole genome shotgun (WGS) entry which is preliminary data.</text>
</comment>
<dbReference type="InterPro" id="IPR008278">
    <property type="entry name" value="4-PPantetheinyl_Trfase_dom"/>
</dbReference>
<proteinExistence type="inferred from homology"/>
<comment type="similarity">
    <text evidence="1">Belongs to the P-Pant transferase superfamily. Gsp/Sfp/HetI/AcpT family.</text>
</comment>
<evidence type="ECO:0000259" key="4">
    <source>
        <dbReference type="Pfam" id="PF01648"/>
    </source>
</evidence>
<dbReference type="RefSeq" id="WP_209615130.1">
    <property type="nucleotide sequence ID" value="NZ_JAGJRS010000005.1"/>
</dbReference>
<protein>
    <submittedName>
        <fullName evidence="5">4'-phosphopantetheinyl transferase superfamily protein</fullName>
    </submittedName>
</protein>
<dbReference type="Proteomes" id="UP000823790">
    <property type="component" value="Unassembled WGS sequence"/>
</dbReference>
<accession>A0ABS4DJA2</accession>
<gene>
    <name evidence="5" type="ORF">J7I44_02410</name>
</gene>
<dbReference type="SUPFAM" id="SSF56214">
    <property type="entry name" value="4'-phosphopantetheinyl transferase"/>
    <property type="match status" value="2"/>
</dbReference>
<reference evidence="5 6" key="1">
    <citation type="submission" date="2021-04" db="EMBL/GenBank/DDBJ databases">
        <authorList>
            <person name="Huq M.A."/>
        </authorList>
    </citation>
    <scope>NUCLEOTIDE SEQUENCE [LARGE SCALE GENOMIC DNA]</scope>
    <source>
        <strain evidence="5 6">MAH-13</strain>
    </source>
</reference>
<evidence type="ECO:0000256" key="2">
    <source>
        <dbReference type="ARBA" id="ARBA00022679"/>
    </source>
</evidence>
<dbReference type="GO" id="GO:0016740">
    <property type="term" value="F:transferase activity"/>
    <property type="evidence" value="ECO:0007669"/>
    <property type="project" value="UniProtKB-KW"/>
</dbReference>
<dbReference type="InterPro" id="IPR037143">
    <property type="entry name" value="4-PPantetheinyl_Trfase_dom_sf"/>
</dbReference>
<feature type="domain" description="4'-phosphopantetheinyl transferase" evidence="4">
    <location>
        <begin position="113"/>
        <end position="200"/>
    </location>
</feature>
<dbReference type="InterPro" id="IPR050559">
    <property type="entry name" value="P-Pant_transferase_sf"/>
</dbReference>
<evidence type="ECO:0000313" key="5">
    <source>
        <dbReference type="EMBL" id="MBP1473133.1"/>
    </source>
</evidence>
<dbReference type="PANTHER" id="PTHR12215">
    <property type="entry name" value="PHOSPHOPANTETHEINE TRANSFERASE"/>
    <property type="match status" value="1"/>
</dbReference>
<dbReference type="Gene3D" id="3.90.470.20">
    <property type="entry name" value="4'-phosphopantetheinyl transferase domain"/>
    <property type="match status" value="1"/>
</dbReference>
<organism evidence="5 6">
    <name type="scientific">Frateuria flava</name>
    <dbReference type="NCBI Taxonomy" id="2821489"/>
    <lineage>
        <taxon>Bacteria</taxon>
        <taxon>Pseudomonadati</taxon>
        <taxon>Pseudomonadota</taxon>
        <taxon>Gammaproteobacteria</taxon>
        <taxon>Lysobacterales</taxon>
        <taxon>Rhodanobacteraceae</taxon>
        <taxon>Frateuria</taxon>
    </lineage>
</organism>